<organism evidence="2">
    <name type="scientific">bioreactor metagenome</name>
    <dbReference type="NCBI Taxonomy" id="1076179"/>
    <lineage>
        <taxon>unclassified sequences</taxon>
        <taxon>metagenomes</taxon>
        <taxon>ecological metagenomes</taxon>
    </lineage>
</organism>
<feature type="transmembrane region" description="Helical" evidence="1">
    <location>
        <begin position="23"/>
        <end position="43"/>
    </location>
</feature>
<dbReference type="EMBL" id="VSSQ01000460">
    <property type="protein sequence ID" value="MPL95253.1"/>
    <property type="molecule type" value="Genomic_DNA"/>
</dbReference>
<protein>
    <recommendedName>
        <fullName evidence="3">Bypass of forespore C C-terminal domain-containing protein</fullName>
    </recommendedName>
</protein>
<evidence type="ECO:0000256" key="1">
    <source>
        <dbReference type="SAM" id="Phobius"/>
    </source>
</evidence>
<sequence length="214" mass="24661">MDNSNNNLNSKSTSGNLNKKQKAAILVSFISLLAICFCLSYFITDYFTNPNRLINNEEAENKTVYSENDKYLDDNIYITLKTNDNIDMSENLLNLKKKLNLDDNLTKEALSEKLSDDGYALYEWDNNKLIYTRDSSTDINKFESNKYYLGEENGYISLFKTDSNGNIIESEKKVYSNSKPLANLPEIDQNYIKENKFSFDTKDEALQKLSEMIS</sequence>
<reference evidence="2" key="1">
    <citation type="submission" date="2019-08" db="EMBL/GenBank/DDBJ databases">
        <authorList>
            <person name="Kucharzyk K."/>
            <person name="Murdoch R.W."/>
            <person name="Higgins S."/>
            <person name="Loffler F."/>
        </authorList>
    </citation>
    <scope>NUCLEOTIDE SEQUENCE</scope>
</reference>
<proteinExistence type="predicted"/>
<evidence type="ECO:0008006" key="3">
    <source>
        <dbReference type="Google" id="ProtNLM"/>
    </source>
</evidence>
<gene>
    <name evidence="2" type="ORF">SDC9_41423</name>
</gene>
<keyword evidence="1" id="KW-1133">Transmembrane helix</keyword>
<dbReference type="AlphaFoldDB" id="A0A644VY66"/>
<evidence type="ECO:0000313" key="2">
    <source>
        <dbReference type="EMBL" id="MPL95253.1"/>
    </source>
</evidence>
<keyword evidence="1" id="KW-0472">Membrane</keyword>
<comment type="caution">
    <text evidence="2">The sequence shown here is derived from an EMBL/GenBank/DDBJ whole genome shotgun (WGS) entry which is preliminary data.</text>
</comment>
<keyword evidence="1" id="KW-0812">Transmembrane</keyword>
<accession>A0A644VY66</accession>
<name>A0A644VY66_9ZZZZ</name>